<dbReference type="SUPFAM" id="SSF53649">
    <property type="entry name" value="Alkaline phosphatase-like"/>
    <property type="match status" value="1"/>
</dbReference>
<dbReference type="InterPro" id="IPR012160">
    <property type="entry name" value="LtaS-like"/>
</dbReference>
<feature type="domain" description="Sulfatase N-terminal" evidence="12">
    <location>
        <begin position="247"/>
        <end position="538"/>
    </location>
</feature>
<feature type="transmembrane region" description="Helical" evidence="11">
    <location>
        <begin position="126"/>
        <end position="142"/>
    </location>
</feature>
<feature type="transmembrane region" description="Helical" evidence="11">
    <location>
        <begin position="154"/>
        <end position="173"/>
    </location>
</feature>
<evidence type="ECO:0000256" key="6">
    <source>
        <dbReference type="ARBA" id="ARBA00023136"/>
    </source>
</evidence>
<feature type="transmembrane region" description="Helical" evidence="11">
    <location>
        <begin position="72"/>
        <end position="91"/>
    </location>
</feature>
<dbReference type="EMBL" id="BMIR01000007">
    <property type="protein sequence ID" value="GGE39565.1"/>
    <property type="molecule type" value="Genomic_DNA"/>
</dbReference>
<feature type="transmembrane region" description="Helical" evidence="11">
    <location>
        <begin position="44"/>
        <end position="65"/>
    </location>
</feature>
<name>A0A8J2VWK5_9BACL</name>
<keyword evidence="4 11" id="KW-0812">Transmembrane</keyword>
<protein>
    <submittedName>
        <fullName evidence="13">Lipoteichoic acid synthase-like YqgS</fullName>
    </submittedName>
</protein>
<evidence type="ECO:0000259" key="12">
    <source>
        <dbReference type="Pfam" id="PF00884"/>
    </source>
</evidence>
<feature type="transmembrane region" description="Helical" evidence="11">
    <location>
        <begin position="14"/>
        <end position="32"/>
    </location>
</feature>
<feature type="binding site" evidence="10">
    <location>
        <position position="255"/>
    </location>
    <ligand>
        <name>Mn(2+)</name>
        <dbReference type="ChEBI" id="CHEBI:29035"/>
    </ligand>
</feature>
<feature type="binding site" evidence="10">
    <location>
        <position position="471"/>
    </location>
    <ligand>
        <name>Mn(2+)</name>
        <dbReference type="ChEBI" id="CHEBI:29035"/>
    </ligand>
</feature>
<evidence type="ECO:0000313" key="14">
    <source>
        <dbReference type="Proteomes" id="UP000628775"/>
    </source>
</evidence>
<feature type="binding site" evidence="9">
    <location>
        <position position="412"/>
    </location>
    <ligand>
        <name>substrate</name>
    </ligand>
</feature>
<sequence>MQYSQLQTINPKNVVWLTIFCFWLKSYLAFLFEFHLDIENNVQGFILLISPLSTAFFFFGCALLFNGRLFKLYTGAFTISFTVILYANIIYHRFFNDFLTVPDLMQFKNFSQLGNSTQALMAPHDFLYWLDTLCILSTLFIMKTNDRAFDKKINISSMFIIAGCLFLFNLSLAEGQRPQLLSRGFDRAKLVKLLGLYNYHIYDMIMNIRTSSQKAFADDSDTIEVENYVKANYTPPNPNLFGIAKHKNVILVSLESTQNFLIHYKLHGEEVTPFLNQLTSDTFYFDHFYHNTGQGKTSDAEFLIDNALYPLPRGAVYTTNAHNHYQALPHILDKSGYTSVVFHGNHKSFWNRDIMYATLGYDHFYSEKDFHLTEKNTINYGLKDKAFFKQAVPKLARLKQPFYAKFILLSNHFPFLLDHGEASLKRADTGDGVVNRYFQTARYQDEALRYFFQRLKDTGLYDQSVVILYGDHYGISDNHNPAMASVLGEDKITAYSHYKLQKVPLFIHIPNLDGASSHVMHTTGGEVDLRPTILHLLGLSTDHLIGFGADLFSNKRKSFTVQRDGSAISDRYLYAANVHQCYKQPTGEKVAMSNCLTLKEAAHQDLILSDHVVYGDLLRFLRSPSSEKN</sequence>
<dbReference type="RefSeq" id="WP_188692474.1">
    <property type="nucleotide sequence ID" value="NZ_BMIR01000007.1"/>
</dbReference>
<feature type="binding site" evidence="10">
    <location>
        <position position="472"/>
    </location>
    <ligand>
        <name>Mn(2+)</name>
        <dbReference type="ChEBI" id="CHEBI:29035"/>
    </ligand>
</feature>
<comment type="subcellular location">
    <subcellularLocation>
        <location evidence="1">Cell membrane</location>
        <topology evidence="1">Multi-pass membrane protein</topology>
    </subcellularLocation>
</comment>
<dbReference type="PIRSF" id="PIRSF005091">
    <property type="entry name" value="Mmb_sulf_HI1246"/>
    <property type="match status" value="1"/>
</dbReference>
<keyword evidence="6 7" id="KW-0472">Membrane</keyword>
<evidence type="ECO:0000256" key="1">
    <source>
        <dbReference type="ARBA" id="ARBA00004651"/>
    </source>
</evidence>
<evidence type="ECO:0000256" key="3">
    <source>
        <dbReference type="ARBA" id="ARBA00022475"/>
    </source>
</evidence>
<dbReference type="PANTHER" id="PTHR47371">
    <property type="entry name" value="LIPOTEICHOIC ACID SYNTHASE"/>
    <property type="match status" value="1"/>
</dbReference>
<dbReference type="AlphaFoldDB" id="A0A8J2VWK5"/>
<keyword evidence="3 7" id="KW-1003">Cell membrane</keyword>
<evidence type="ECO:0000256" key="10">
    <source>
        <dbReference type="PIRSR" id="PIRSR005091-3"/>
    </source>
</evidence>
<proteinExistence type="inferred from homology"/>
<reference evidence="13" key="1">
    <citation type="journal article" date="2014" name="Int. J. Syst. Evol. Microbiol.">
        <title>Complete genome sequence of Corynebacterium casei LMG S-19264T (=DSM 44701T), isolated from a smear-ripened cheese.</title>
        <authorList>
            <consortium name="US DOE Joint Genome Institute (JGI-PGF)"/>
            <person name="Walter F."/>
            <person name="Albersmeier A."/>
            <person name="Kalinowski J."/>
            <person name="Ruckert C."/>
        </authorList>
    </citation>
    <scope>NUCLEOTIDE SEQUENCE</scope>
    <source>
        <strain evidence="13">CGMCC 1.15371</strain>
    </source>
</reference>
<keyword evidence="9" id="KW-0479">Metal-binding</keyword>
<evidence type="ECO:0000256" key="8">
    <source>
        <dbReference type="PIRSR" id="PIRSR005091-1"/>
    </source>
</evidence>
<dbReference type="InterPro" id="IPR050448">
    <property type="entry name" value="OpgB/LTA_synthase_biosynth"/>
</dbReference>
<keyword evidence="5 11" id="KW-1133">Transmembrane helix</keyword>
<dbReference type="Pfam" id="PF00884">
    <property type="entry name" value="Sulfatase"/>
    <property type="match status" value="1"/>
</dbReference>
<dbReference type="Gene3D" id="3.30.1120.170">
    <property type="match status" value="1"/>
</dbReference>
<evidence type="ECO:0000256" key="7">
    <source>
        <dbReference type="PIRNR" id="PIRNR005091"/>
    </source>
</evidence>
<evidence type="ECO:0000256" key="4">
    <source>
        <dbReference type="ARBA" id="ARBA00022692"/>
    </source>
</evidence>
<dbReference type="CDD" id="cd16015">
    <property type="entry name" value="LTA_synthase"/>
    <property type="match status" value="1"/>
</dbReference>
<keyword evidence="9" id="KW-0464">Manganese</keyword>
<keyword evidence="14" id="KW-1185">Reference proteome</keyword>
<dbReference type="Gene3D" id="3.40.720.10">
    <property type="entry name" value="Alkaline Phosphatase, subunit A"/>
    <property type="match status" value="1"/>
</dbReference>
<dbReference type="InterPro" id="IPR000917">
    <property type="entry name" value="Sulfatase_N"/>
</dbReference>
<dbReference type="PANTHER" id="PTHR47371:SF1">
    <property type="entry name" value="LIPOTEICHOIC ACID SYNTHASE-LIKE YQGS"/>
    <property type="match status" value="1"/>
</dbReference>
<dbReference type="Proteomes" id="UP000628775">
    <property type="component" value="Unassembled WGS sequence"/>
</dbReference>
<dbReference type="InterPro" id="IPR017850">
    <property type="entry name" value="Alkaline_phosphatase_core_sf"/>
</dbReference>
<feature type="active site" evidence="8">
    <location>
        <position position="297"/>
    </location>
</feature>
<feature type="binding site" evidence="10">
    <location>
        <position position="297"/>
    </location>
    <ligand>
        <name>Mn(2+)</name>
        <dbReference type="ChEBI" id="CHEBI:29035"/>
    </ligand>
</feature>
<comment type="similarity">
    <text evidence="2 7">Belongs to the LTA synthase family.</text>
</comment>
<dbReference type="GO" id="GO:0005886">
    <property type="term" value="C:plasma membrane"/>
    <property type="evidence" value="ECO:0007669"/>
    <property type="project" value="UniProtKB-SubCell"/>
</dbReference>
<dbReference type="GO" id="GO:0046872">
    <property type="term" value="F:metal ion binding"/>
    <property type="evidence" value="ECO:0007669"/>
    <property type="project" value="UniProtKB-KW"/>
</dbReference>
<evidence type="ECO:0000313" key="13">
    <source>
        <dbReference type="EMBL" id="GGE39565.1"/>
    </source>
</evidence>
<organism evidence="13 14">
    <name type="scientific">Pullulanibacillus camelliae</name>
    <dbReference type="NCBI Taxonomy" id="1707096"/>
    <lineage>
        <taxon>Bacteria</taxon>
        <taxon>Bacillati</taxon>
        <taxon>Bacillota</taxon>
        <taxon>Bacilli</taxon>
        <taxon>Bacillales</taxon>
        <taxon>Sporolactobacillaceae</taxon>
        <taxon>Pullulanibacillus</taxon>
    </lineage>
</organism>
<evidence type="ECO:0000256" key="2">
    <source>
        <dbReference type="ARBA" id="ARBA00009983"/>
    </source>
</evidence>
<evidence type="ECO:0000256" key="9">
    <source>
        <dbReference type="PIRSR" id="PIRSR005091-2"/>
    </source>
</evidence>
<accession>A0A8J2VWK5</accession>
<reference evidence="13" key="2">
    <citation type="submission" date="2020-09" db="EMBL/GenBank/DDBJ databases">
        <authorList>
            <person name="Sun Q."/>
            <person name="Zhou Y."/>
        </authorList>
    </citation>
    <scope>NUCLEOTIDE SEQUENCE</scope>
    <source>
        <strain evidence="13">CGMCC 1.15371</strain>
    </source>
</reference>
<gene>
    <name evidence="13" type="primary">yqgS</name>
    <name evidence="13" type="ORF">GCM10011391_17980</name>
</gene>
<evidence type="ECO:0000256" key="11">
    <source>
        <dbReference type="SAM" id="Phobius"/>
    </source>
</evidence>
<evidence type="ECO:0000256" key="5">
    <source>
        <dbReference type="ARBA" id="ARBA00022989"/>
    </source>
</evidence>
<comment type="caution">
    <text evidence="13">The sequence shown here is derived from an EMBL/GenBank/DDBJ whole genome shotgun (WGS) entry which is preliminary data.</text>
</comment>